<dbReference type="InterPro" id="IPR010982">
    <property type="entry name" value="Lambda_DNA-bd_dom_sf"/>
</dbReference>
<dbReference type="Proteomes" id="UP000266385">
    <property type="component" value="Unassembled WGS sequence"/>
</dbReference>
<dbReference type="InterPro" id="IPR011990">
    <property type="entry name" value="TPR-like_helical_dom_sf"/>
</dbReference>
<dbReference type="InterPro" id="IPR050767">
    <property type="entry name" value="Sel1_AlgK"/>
</dbReference>
<dbReference type="CDD" id="cd00093">
    <property type="entry name" value="HTH_XRE"/>
    <property type="match status" value="1"/>
</dbReference>
<feature type="domain" description="HTH cro/C1-type" evidence="1">
    <location>
        <begin position="365"/>
        <end position="421"/>
    </location>
</feature>
<dbReference type="SUPFAM" id="SSF47413">
    <property type="entry name" value="lambda repressor-like DNA-binding domains"/>
    <property type="match status" value="1"/>
</dbReference>
<dbReference type="RefSeq" id="WP_119376971.1">
    <property type="nucleotide sequence ID" value="NZ_QWFX01000013.1"/>
</dbReference>
<comment type="caution">
    <text evidence="2">The sequence shown here is derived from an EMBL/GenBank/DDBJ whole genome shotgun (WGS) entry which is preliminary data.</text>
</comment>
<evidence type="ECO:0000313" key="3">
    <source>
        <dbReference type="Proteomes" id="UP000266385"/>
    </source>
</evidence>
<accession>A0A399RA39</accession>
<dbReference type="GO" id="GO:0003677">
    <property type="term" value="F:DNA binding"/>
    <property type="evidence" value="ECO:0007669"/>
    <property type="project" value="InterPro"/>
</dbReference>
<dbReference type="InterPro" id="IPR006597">
    <property type="entry name" value="Sel1-like"/>
</dbReference>
<name>A0A399RA39_9PROT</name>
<dbReference type="PANTHER" id="PTHR11102">
    <property type="entry name" value="SEL-1-LIKE PROTEIN"/>
    <property type="match status" value="1"/>
</dbReference>
<dbReference type="AlphaFoldDB" id="A0A399RA39"/>
<dbReference type="OrthoDB" id="5295703at2"/>
<dbReference type="SUPFAM" id="SSF81901">
    <property type="entry name" value="HCP-like"/>
    <property type="match status" value="2"/>
</dbReference>
<gene>
    <name evidence="2" type="ORF">D1223_13710</name>
</gene>
<dbReference type="Gene3D" id="1.10.260.40">
    <property type="entry name" value="lambda repressor-like DNA-binding domains"/>
    <property type="match status" value="1"/>
</dbReference>
<keyword evidence="3" id="KW-1185">Reference proteome</keyword>
<dbReference type="PROSITE" id="PS50943">
    <property type="entry name" value="HTH_CROC1"/>
    <property type="match status" value="1"/>
</dbReference>
<dbReference type="Gene3D" id="1.25.40.10">
    <property type="entry name" value="Tetratricopeptide repeat domain"/>
    <property type="match status" value="1"/>
</dbReference>
<sequence length="423" mass="47608">MTFNNLFDLRSEQNAEVTVPKQFLSDEIFADHLREAAKAGSNQARVLLYKSLVENRQAEALNYLNDAVQSGDAEALFLKAFPENQTIPEMLRRDQSEVKALIRRSAELGYKEAQFLVARDCFLQGLGKELNVPDEAFFWAERAARQGHAGAEYMLAELHAYDHHQSANVVRSMRWLVDAAEHGNLLAMADAAIIQLFMLPGFQELATLNDPIHSLEQIAKVESDSDGITSLRNTCLIALATIYRDGLGVPVSSPLSRKWFEKIDFAAANIPFLAEYALVDQRFDRFEGGALPEKERRELKANLYRNIIDLFKVARALRIRHNTPYTDNPDIAGSDEGLLDEEKKVDGLAPIFEGSLDREFAIKALQLAQSQLGLSQRKFADRLGISEGNLRQVYRGEATIDRSLELLNKIGYRLDVELVRIDP</sequence>
<dbReference type="EMBL" id="QWFX01000013">
    <property type="protein sequence ID" value="RIJ28436.1"/>
    <property type="molecule type" value="Genomic_DNA"/>
</dbReference>
<dbReference type="InterPro" id="IPR001387">
    <property type="entry name" value="Cro/C1-type_HTH"/>
</dbReference>
<proteinExistence type="predicted"/>
<dbReference type="PANTHER" id="PTHR11102:SF160">
    <property type="entry name" value="ERAD-ASSOCIATED E3 UBIQUITIN-PROTEIN LIGASE COMPONENT HRD3"/>
    <property type="match status" value="1"/>
</dbReference>
<organism evidence="2 3">
    <name type="scientific">Henriciella mobilis</name>
    <dbReference type="NCBI Taxonomy" id="2305467"/>
    <lineage>
        <taxon>Bacteria</taxon>
        <taxon>Pseudomonadati</taxon>
        <taxon>Pseudomonadota</taxon>
        <taxon>Alphaproteobacteria</taxon>
        <taxon>Hyphomonadales</taxon>
        <taxon>Hyphomonadaceae</taxon>
        <taxon>Henriciella</taxon>
    </lineage>
</organism>
<dbReference type="Pfam" id="PF08238">
    <property type="entry name" value="Sel1"/>
    <property type="match status" value="3"/>
</dbReference>
<dbReference type="SMART" id="SM00671">
    <property type="entry name" value="SEL1"/>
    <property type="match status" value="3"/>
</dbReference>
<protein>
    <recommendedName>
        <fullName evidence="1">HTH cro/C1-type domain-containing protein</fullName>
    </recommendedName>
</protein>
<evidence type="ECO:0000313" key="2">
    <source>
        <dbReference type="EMBL" id="RIJ28436.1"/>
    </source>
</evidence>
<evidence type="ECO:0000259" key="1">
    <source>
        <dbReference type="PROSITE" id="PS50943"/>
    </source>
</evidence>
<reference evidence="2 3" key="1">
    <citation type="submission" date="2018-08" db="EMBL/GenBank/DDBJ databases">
        <title>Henriciella mobilis sp. nov., isolated from seawater.</title>
        <authorList>
            <person name="Cheng H."/>
            <person name="Wu Y.-H."/>
            <person name="Xu X.-W."/>
            <person name="Guo L.-L."/>
        </authorList>
    </citation>
    <scope>NUCLEOTIDE SEQUENCE [LARGE SCALE GENOMIC DNA]</scope>
    <source>
        <strain evidence="2 3">JN25</strain>
    </source>
</reference>